<sequence length="135" mass="15571">MIETYEMSIGLHLLFVKVLLGLLVLHLGLVFIGDTAKFSYIKRLMYFLPTYYIFMAFIFFTGMLNLAILHFSMSLSIWVMIVCWISLIPLGAIGFKRLKAVRINREFAKFKKFMLIKIICEFIIVGLGTYIGIAL</sequence>
<dbReference type="RefSeq" id="WP_096015618.1">
    <property type="nucleotide sequence ID" value="NZ_CP015578.1"/>
</dbReference>
<dbReference type="Proteomes" id="UP000202031">
    <property type="component" value="Chromosome"/>
</dbReference>
<proteinExistence type="predicted"/>
<feature type="transmembrane region" description="Helical" evidence="1">
    <location>
        <begin position="44"/>
        <end position="69"/>
    </location>
</feature>
<feature type="transmembrane region" description="Helical" evidence="1">
    <location>
        <begin position="75"/>
        <end position="95"/>
    </location>
</feature>
<evidence type="ECO:0000313" key="3">
    <source>
        <dbReference type="Proteomes" id="UP000202031"/>
    </source>
</evidence>
<gene>
    <name evidence="2" type="ORF">CLAN_1373</name>
</gene>
<evidence type="ECO:0000256" key="1">
    <source>
        <dbReference type="SAM" id="Phobius"/>
    </source>
</evidence>
<accession>A0A1X9SPB9</accession>
<keyword evidence="1" id="KW-0812">Transmembrane</keyword>
<reference evidence="3" key="2">
    <citation type="journal article" date="2017" name="Genome Biol. Evol.">
        <title>Comparative genomic analysis identifies a Campylobacter clade deficient in selenium metabolism.</title>
        <authorList>
            <person name="Miller W.G."/>
            <person name="Yee E."/>
            <person name="Lopes B.S."/>
            <person name="Chapman M.H."/>
            <person name="Huynh S."/>
            <person name="Bono J.L."/>
            <person name="Parker C.T."/>
            <person name="Strachan N.J.C."/>
            <person name="Forbes K.J."/>
        </authorList>
    </citation>
    <scope>NUCLEOTIDE SEQUENCE [LARGE SCALE GENOMIC DNA]</scope>
    <source>
        <strain evidence="3">NCTC 13004</strain>
    </source>
</reference>
<feature type="transmembrane region" description="Helical" evidence="1">
    <location>
        <begin position="115"/>
        <end position="133"/>
    </location>
</feature>
<dbReference type="GeneID" id="46921841"/>
<protein>
    <submittedName>
        <fullName evidence="2">Putative membrane protein</fullName>
    </submittedName>
</protein>
<dbReference type="KEGG" id="clx:CLAN_1373"/>
<feature type="transmembrane region" description="Helical" evidence="1">
    <location>
        <begin position="12"/>
        <end position="32"/>
    </location>
</feature>
<keyword evidence="1" id="KW-1133">Transmembrane helix</keyword>
<dbReference type="EMBL" id="CP015578">
    <property type="protein sequence ID" value="ARQ98096.1"/>
    <property type="molecule type" value="Genomic_DNA"/>
</dbReference>
<organism evidence="2 3">
    <name type="scientific">Campylobacter lanienae NCTC 13004</name>
    <dbReference type="NCBI Taxonomy" id="1031753"/>
    <lineage>
        <taxon>Bacteria</taxon>
        <taxon>Pseudomonadati</taxon>
        <taxon>Campylobacterota</taxon>
        <taxon>Epsilonproteobacteria</taxon>
        <taxon>Campylobacterales</taxon>
        <taxon>Campylobacteraceae</taxon>
        <taxon>Campylobacter</taxon>
    </lineage>
</organism>
<evidence type="ECO:0000313" key="2">
    <source>
        <dbReference type="EMBL" id="ARQ98096.1"/>
    </source>
</evidence>
<name>A0A1X9SPB9_9BACT</name>
<dbReference type="AlphaFoldDB" id="A0A1X9SPB9"/>
<reference evidence="3" key="1">
    <citation type="journal article" date="2017" name="Genome Biol. Evol.">
        <title>Comparative Genomic Analysis Identifies a Campylobacter Clade Deficient in Selenium Metabolism.</title>
        <authorList>
            <person name="Miller W.G."/>
            <person name="Yee E."/>
            <person name="Lopes B.S."/>
            <person name="Chapman M.H."/>
            <person name="Huynh S."/>
            <person name="Bono J.L."/>
            <person name="Parker C.T."/>
            <person name="Strachan N.J.C."/>
            <person name="Forbes K.J."/>
        </authorList>
    </citation>
    <scope>NUCLEOTIDE SEQUENCE [LARGE SCALE GENOMIC DNA]</scope>
    <source>
        <strain evidence="3">NCTC 13004</strain>
    </source>
</reference>
<keyword evidence="1" id="KW-0472">Membrane</keyword>